<sequence>MHSIQIFVYYTNHLNANNNFPMLLFETEEKLIEFLDGLHYEPNNETLNGTPYFVINNSHMLPAKVLQKHNKLSIGYPIKPNTKLLRNVTIDDNCVGNGFTGYIQSIS</sequence>
<protein>
    <submittedName>
        <fullName evidence="1">Uncharacterized protein</fullName>
    </submittedName>
</protein>
<proteinExistence type="predicted"/>
<reference evidence="1" key="1">
    <citation type="journal article" date="2020" name="Nature">
        <title>Giant virus diversity and host interactions through global metagenomics.</title>
        <authorList>
            <person name="Schulz F."/>
            <person name="Roux S."/>
            <person name="Paez-Espino D."/>
            <person name="Jungbluth S."/>
            <person name="Walsh D.A."/>
            <person name="Denef V.J."/>
            <person name="McMahon K.D."/>
            <person name="Konstantinidis K.T."/>
            <person name="Eloe-Fadrosh E.A."/>
            <person name="Kyrpides N.C."/>
            <person name="Woyke T."/>
        </authorList>
    </citation>
    <scope>NUCLEOTIDE SEQUENCE</scope>
    <source>
        <strain evidence="1">GVMAG-S-1101171-111</strain>
    </source>
</reference>
<dbReference type="AlphaFoldDB" id="A0A6C0AUC6"/>
<evidence type="ECO:0000313" key="1">
    <source>
        <dbReference type="EMBL" id="QHS82891.1"/>
    </source>
</evidence>
<organism evidence="1">
    <name type="scientific">viral metagenome</name>
    <dbReference type="NCBI Taxonomy" id="1070528"/>
    <lineage>
        <taxon>unclassified sequences</taxon>
        <taxon>metagenomes</taxon>
        <taxon>organismal metagenomes</taxon>
    </lineage>
</organism>
<name>A0A6C0AUC6_9ZZZZ</name>
<accession>A0A6C0AUC6</accession>
<dbReference type="EMBL" id="MN740807">
    <property type="protein sequence ID" value="QHS82891.1"/>
    <property type="molecule type" value="Genomic_DNA"/>
</dbReference>